<protein>
    <submittedName>
        <fullName evidence="3">Glycosyl transferase family 2</fullName>
    </submittedName>
</protein>
<feature type="transmembrane region" description="Helical" evidence="1">
    <location>
        <begin position="260"/>
        <end position="281"/>
    </location>
</feature>
<keyword evidence="1" id="KW-1133">Transmembrane helix</keyword>
<name>A0A285V909_9ACTN</name>
<dbReference type="PANTHER" id="PTHR43685">
    <property type="entry name" value="GLYCOSYLTRANSFERASE"/>
    <property type="match status" value="1"/>
</dbReference>
<dbReference type="InterPro" id="IPR050834">
    <property type="entry name" value="Glycosyltransf_2"/>
</dbReference>
<evidence type="ECO:0000313" key="4">
    <source>
        <dbReference type="Proteomes" id="UP000219435"/>
    </source>
</evidence>
<feature type="transmembrane region" description="Helical" evidence="1">
    <location>
        <begin position="287"/>
        <end position="307"/>
    </location>
</feature>
<gene>
    <name evidence="3" type="ORF">SAMN05660748_1695</name>
</gene>
<dbReference type="GO" id="GO:0016740">
    <property type="term" value="F:transferase activity"/>
    <property type="evidence" value="ECO:0007669"/>
    <property type="project" value="UniProtKB-KW"/>
</dbReference>
<feature type="transmembrane region" description="Helical" evidence="1">
    <location>
        <begin position="319"/>
        <end position="339"/>
    </location>
</feature>
<evidence type="ECO:0000256" key="1">
    <source>
        <dbReference type="SAM" id="Phobius"/>
    </source>
</evidence>
<feature type="domain" description="Glycosyltransferase 2-like" evidence="2">
    <location>
        <begin position="12"/>
        <end position="122"/>
    </location>
</feature>
<dbReference type="InterPro" id="IPR001173">
    <property type="entry name" value="Glyco_trans_2-like"/>
</dbReference>
<organism evidence="3 4">
    <name type="scientific">Blastococcus aggregatus</name>
    <dbReference type="NCBI Taxonomy" id="38502"/>
    <lineage>
        <taxon>Bacteria</taxon>
        <taxon>Bacillati</taxon>
        <taxon>Actinomycetota</taxon>
        <taxon>Actinomycetes</taxon>
        <taxon>Geodermatophilales</taxon>
        <taxon>Geodermatophilaceae</taxon>
        <taxon>Blastococcus</taxon>
    </lineage>
</organism>
<dbReference type="AlphaFoldDB" id="A0A285V909"/>
<dbReference type="RefSeq" id="WP_217991502.1">
    <property type="nucleotide sequence ID" value="NZ_OBQI01000002.1"/>
</dbReference>
<dbReference type="PANTHER" id="PTHR43685:SF2">
    <property type="entry name" value="GLYCOSYLTRANSFERASE 2-LIKE DOMAIN-CONTAINING PROTEIN"/>
    <property type="match status" value="1"/>
</dbReference>
<dbReference type="InterPro" id="IPR029044">
    <property type="entry name" value="Nucleotide-diphossugar_trans"/>
</dbReference>
<dbReference type="Pfam" id="PF00535">
    <property type="entry name" value="Glycos_transf_2"/>
    <property type="match status" value="1"/>
</dbReference>
<keyword evidence="1" id="KW-0812">Transmembrane</keyword>
<keyword evidence="4" id="KW-1185">Reference proteome</keyword>
<proteinExistence type="predicted"/>
<sequence length="360" mass="38360">MGHSERELPDLSVVIPSYNSAEWLPSTLEACATALAATSWTAEILVVDDGSTDGTADLITSMAAGFPVALRVLRQENKGRFLARWAGLQEARAEQVFLLDSRVLMGPGSLAHVEAVMTADPRKTVWNGHCVTDPEAPLVGHFWEVLTHVFWGNYLGAPQPVEFGLETFNQHPKGTGVFIAPRQLLVDACRVAWPTGDAALASDDTKLIRHIAVQIPIRLDPGFLAVYRPRGNVRDFVRHSFGRGTFLVDSFAGTSAGWNAALVGLAAAPVVGLALLAGLVAAQAWTVLGVLAAVAVLGLAAPAALAARRHCPAKGLRAYLAYVPVFAGPYWAGLLRGLAVHGHLLRSTRRNLPVRAEVAA</sequence>
<dbReference type="Gene3D" id="3.90.550.10">
    <property type="entry name" value="Spore Coat Polysaccharide Biosynthesis Protein SpsA, Chain A"/>
    <property type="match status" value="1"/>
</dbReference>
<evidence type="ECO:0000313" key="3">
    <source>
        <dbReference type="EMBL" id="SOC48981.1"/>
    </source>
</evidence>
<reference evidence="4" key="1">
    <citation type="submission" date="2017-08" db="EMBL/GenBank/DDBJ databases">
        <authorList>
            <person name="Varghese N."/>
            <person name="Submissions S."/>
        </authorList>
    </citation>
    <scope>NUCLEOTIDE SEQUENCE [LARGE SCALE GENOMIC DNA]</scope>
    <source>
        <strain evidence="4">DSM 4725</strain>
    </source>
</reference>
<accession>A0A285V909</accession>
<keyword evidence="3" id="KW-0808">Transferase</keyword>
<dbReference type="EMBL" id="OBQI01000002">
    <property type="protein sequence ID" value="SOC48981.1"/>
    <property type="molecule type" value="Genomic_DNA"/>
</dbReference>
<evidence type="ECO:0000259" key="2">
    <source>
        <dbReference type="Pfam" id="PF00535"/>
    </source>
</evidence>
<dbReference type="SUPFAM" id="SSF53448">
    <property type="entry name" value="Nucleotide-diphospho-sugar transferases"/>
    <property type="match status" value="1"/>
</dbReference>
<dbReference type="Proteomes" id="UP000219435">
    <property type="component" value="Unassembled WGS sequence"/>
</dbReference>
<dbReference type="CDD" id="cd00761">
    <property type="entry name" value="Glyco_tranf_GTA_type"/>
    <property type="match status" value="1"/>
</dbReference>
<keyword evidence="1" id="KW-0472">Membrane</keyword>